<keyword evidence="9" id="KW-1185">Reference proteome</keyword>
<dbReference type="InterPro" id="IPR016181">
    <property type="entry name" value="Acyl_CoA_acyltransferase"/>
</dbReference>
<dbReference type="PANTHER" id="PTHR13355:SF11">
    <property type="entry name" value="GLUCOSAMINE 6-PHOSPHATE N-ACETYLTRANSFERASE"/>
    <property type="match status" value="1"/>
</dbReference>
<evidence type="ECO:0000256" key="6">
    <source>
        <dbReference type="RuleBase" id="RU365086"/>
    </source>
</evidence>
<dbReference type="EC" id="2.3.1.4" evidence="6"/>
<reference evidence="8 9" key="1">
    <citation type="journal article" date="2014" name="Genome Announc.">
        <title>Genome Sequence of the Microsporidian Species Nematocida sp1 Strain ERTm6 (ATCC PRA-372).</title>
        <authorList>
            <person name="Bakowski M.A."/>
            <person name="Priest M."/>
            <person name="Young S."/>
            <person name="Cuomo C.A."/>
            <person name="Troemel E.R."/>
        </authorList>
    </citation>
    <scope>NUCLEOTIDE SEQUENCE [LARGE SCALE GENOMIC DNA]</scope>
    <source>
        <strain evidence="8 9">ERTm6</strain>
    </source>
</reference>
<keyword evidence="3 6" id="KW-0808">Transferase</keyword>
<comment type="catalytic activity">
    <reaction evidence="5 6">
        <text>D-glucosamine 6-phosphate + acetyl-CoA = N-acetyl-D-glucosamine 6-phosphate + CoA + H(+)</text>
        <dbReference type="Rhea" id="RHEA:10292"/>
        <dbReference type="ChEBI" id="CHEBI:15378"/>
        <dbReference type="ChEBI" id="CHEBI:57287"/>
        <dbReference type="ChEBI" id="CHEBI:57288"/>
        <dbReference type="ChEBI" id="CHEBI:57513"/>
        <dbReference type="ChEBI" id="CHEBI:58725"/>
        <dbReference type="EC" id="2.3.1.4"/>
    </reaction>
</comment>
<dbReference type="HOGENOM" id="CLU_072095_0_1_1"/>
<dbReference type="GO" id="GO:0006048">
    <property type="term" value="P:UDP-N-acetylglucosamine biosynthetic process"/>
    <property type="evidence" value="ECO:0007669"/>
    <property type="project" value="UniProtKB-UniRule"/>
</dbReference>
<dbReference type="GeneID" id="77675253"/>
<dbReference type="EMBL" id="AKIJ01000001">
    <property type="protein sequence ID" value="KFG27203.1"/>
    <property type="molecule type" value="Genomic_DNA"/>
</dbReference>
<dbReference type="Proteomes" id="UP000054524">
    <property type="component" value="Unassembled WGS sequence"/>
</dbReference>
<accession>A0A086J4Y5</accession>
<dbReference type="CDD" id="cd04301">
    <property type="entry name" value="NAT_SF"/>
    <property type="match status" value="1"/>
</dbReference>
<dbReference type="FunFam" id="3.40.630.30:FF:000105">
    <property type="entry name" value="Glucosamine 6-phosphate N-acetyltransferase"/>
    <property type="match status" value="1"/>
</dbReference>
<dbReference type="Gene3D" id="3.40.630.30">
    <property type="match status" value="1"/>
</dbReference>
<dbReference type="PANTHER" id="PTHR13355">
    <property type="entry name" value="GLUCOSAMINE 6-PHOSPHATE N-ACETYLTRANSFERASE"/>
    <property type="match status" value="1"/>
</dbReference>
<comment type="pathway">
    <text evidence="1 6">Nucleotide-sugar biosynthesis; UDP-N-acetyl-alpha-D-glucosamine biosynthesis; N-acetyl-alpha-D-glucosamine 1-phosphate from alpha-D-glucosamine 6-phosphate (route I): step 1/2.</text>
</comment>
<feature type="domain" description="N-acetyltransferase" evidence="7">
    <location>
        <begin position="18"/>
        <end position="161"/>
    </location>
</feature>
<dbReference type="InterPro" id="IPR039143">
    <property type="entry name" value="GNPNAT1-like"/>
</dbReference>
<evidence type="ECO:0000259" key="7">
    <source>
        <dbReference type="PROSITE" id="PS51186"/>
    </source>
</evidence>
<protein>
    <recommendedName>
        <fullName evidence="6">Glucosamine 6-phosphate N-acetyltransferase</fullName>
        <ecNumber evidence="6">2.3.1.4</ecNumber>
    </recommendedName>
</protein>
<comment type="similarity">
    <text evidence="2 6">Belongs to the acetyltransferase family. GNA1 subfamily.</text>
</comment>
<keyword evidence="4 6" id="KW-0012">Acyltransferase</keyword>
<evidence type="ECO:0000256" key="1">
    <source>
        <dbReference type="ARBA" id="ARBA00004832"/>
    </source>
</evidence>
<dbReference type="SUPFAM" id="SSF55729">
    <property type="entry name" value="Acyl-CoA N-acyltransferases (Nat)"/>
    <property type="match status" value="1"/>
</dbReference>
<dbReference type="InterPro" id="IPR000182">
    <property type="entry name" value="GNAT_dom"/>
</dbReference>
<evidence type="ECO:0000256" key="3">
    <source>
        <dbReference type="ARBA" id="ARBA00022679"/>
    </source>
</evidence>
<dbReference type="GO" id="GO:0004343">
    <property type="term" value="F:glucosamine 6-phosphate N-acetyltransferase activity"/>
    <property type="evidence" value="ECO:0007669"/>
    <property type="project" value="UniProtKB-UniRule"/>
</dbReference>
<evidence type="ECO:0000256" key="2">
    <source>
        <dbReference type="ARBA" id="ARBA00006048"/>
    </source>
</evidence>
<evidence type="ECO:0000256" key="5">
    <source>
        <dbReference type="ARBA" id="ARBA00048964"/>
    </source>
</evidence>
<dbReference type="RefSeq" id="XP_052905758.1">
    <property type="nucleotide sequence ID" value="XM_053047933.1"/>
</dbReference>
<dbReference type="AlphaFoldDB" id="A0A086J4Y5"/>
<evidence type="ECO:0000313" key="8">
    <source>
        <dbReference type="EMBL" id="KFG27203.1"/>
    </source>
</evidence>
<organism evidence="8 9">
    <name type="scientific">Nematocida ausubeli (strain ATCC PRA-371 / ERTm2)</name>
    <name type="common">Nematode killer fungus</name>
    <dbReference type="NCBI Taxonomy" id="1913371"/>
    <lineage>
        <taxon>Eukaryota</taxon>
        <taxon>Fungi</taxon>
        <taxon>Fungi incertae sedis</taxon>
        <taxon>Microsporidia</taxon>
        <taxon>Nematocida</taxon>
    </lineage>
</organism>
<evidence type="ECO:0000313" key="9">
    <source>
        <dbReference type="Proteomes" id="UP000054524"/>
    </source>
</evidence>
<evidence type="ECO:0000256" key="4">
    <source>
        <dbReference type="ARBA" id="ARBA00023315"/>
    </source>
</evidence>
<name>A0A086J4Y5_NEMA1</name>
<dbReference type="UniPathway" id="UPA00113">
    <property type="reaction ID" value="UER00529"/>
</dbReference>
<comment type="caution">
    <text evidence="8">The sequence shown here is derived from an EMBL/GenBank/DDBJ whole genome shotgun (WGS) entry which is preliminary data.</text>
</comment>
<dbReference type="PROSITE" id="PS51186">
    <property type="entry name" value="GNAT"/>
    <property type="match status" value="1"/>
</dbReference>
<dbReference type="Pfam" id="PF00583">
    <property type="entry name" value="Acetyltransf_1"/>
    <property type="match status" value="1"/>
</dbReference>
<sequence length="161" mass="18578">MFYFQLYICIRFQKSMSFVIRKLQKEDLNEKYFTLLSTLTEAPLPSKADIDKMYRYMQKHKDTYNVFVVVSPEGSVVGSGTLLVEKKFIRALGCVGHIEDIVISNECQGKGLGKKLITFLADKAKSRKCYKVILACSEENQKFYEKCGFSKKEVMMALYMN</sequence>
<proteinExistence type="inferred from homology"/>
<gene>
    <name evidence="8" type="ORF">NESG_00280</name>
</gene>